<evidence type="ECO:0000256" key="9">
    <source>
        <dbReference type="SAM" id="Phobius"/>
    </source>
</evidence>
<feature type="transmembrane region" description="Helical" evidence="9">
    <location>
        <begin position="275"/>
        <end position="295"/>
    </location>
</feature>
<dbReference type="PRINTS" id="PR00176">
    <property type="entry name" value="NANEUSMPORT"/>
</dbReference>
<accession>A0AAN8JT77</accession>
<feature type="binding site" evidence="6">
    <location>
        <position position="450"/>
    </location>
    <ligand>
        <name>Na(+)</name>
        <dbReference type="ChEBI" id="CHEBI:29101"/>
        <label>1</label>
    </ligand>
</feature>
<dbReference type="GO" id="GO:0006865">
    <property type="term" value="P:amino acid transport"/>
    <property type="evidence" value="ECO:0007669"/>
    <property type="project" value="TreeGrafter"/>
</dbReference>
<keyword evidence="11" id="KW-1185">Reference proteome</keyword>
<evidence type="ECO:0000313" key="11">
    <source>
        <dbReference type="Proteomes" id="UP001347796"/>
    </source>
</evidence>
<dbReference type="PANTHER" id="PTHR11616:SF182">
    <property type="entry name" value="TRANSPORTER"/>
    <property type="match status" value="1"/>
</dbReference>
<evidence type="ECO:0000256" key="5">
    <source>
        <dbReference type="ARBA" id="ARBA00023136"/>
    </source>
</evidence>
<keyword evidence="3 7" id="KW-0812">Transmembrane</keyword>
<evidence type="ECO:0000313" key="10">
    <source>
        <dbReference type="EMBL" id="KAK6184697.1"/>
    </source>
</evidence>
<feature type="transmembrane region" description="Helical" evidence="9">
    <location>
        <begin position="120"/>
        <end position="138"/>
    </location>
</feature>
<feature type="binding site" evidence="6">
    <location>
        <position position="97"/>
    </location>
    <ligand>
        <name>Na(+)</name>
        <dbReference type="ChEBI" id="CHEBI:29101"/>
        <label>1</label>
    </ligand>
</feature>
<evidence type="ECO:0000256" key="8">
    <source>
        <dbReference type="SAM" id="MobiDB-lite"/>
    </source>
</evidence>
<dbReference type="PROSITE" id="PS50267">
    <property type="entry name" value="NA_NEUROTRAN_SYMP_3"/>
    <property type="match status" value="1"/>
</dbReference>
<feature type="transmembrane region" description="Helical" evidence="9">
    <location>
        <begin position="328"/>
        <end position="345"/>
    </location>
</feature>
<dbReference type="SUPFAM" id="SSF161070">
    <property type="entry name" value="SNF-like"/>
    <property type="match status" value="1"/>
</dbReference>
<proteinExistence type="inferred from homology"/>
<name>A0AAN8JT77_PATCE</name>
<dbReference type="GO" id="GO:0015293">
    <property type="term" value="F:symporter activity"/>
    <property type="evidence" value="ECO:0007669"/>
    <property type="project" value="UniProtKB-KW"/>
</dbReference>
<keyword evidence="4 9" id="KW-1133">Transmembrane helix</keyword>
<feature type="transmembrane region" description="Helical" evidence="9">
    <location>
        <begin position="438"/>
        <end position="459"/>
    </location>
</feature>
<evidence type="ECO:0000256" key="3">
    <source>
        <dbReference type="ARBA" id="ARBA00022692"/>
    </source>
</evidence>
<protein>
    <recommendedName>
        <fullName evidence="7">Transporter</fullName>
    </recommendedName>
</protein>
<feature type="transmembrane region" description="Helical" evidence="9">
    <location>
        <begin position="510"/>
        <end position="531"/>
    </location>
</feature>
<feature type="transmembrane region" description="Helical" evidence="9">
    <location>
        <begin position="91"/>
        <end position="108"/>
    </location>
</feature>
<evidence type="ECO:0000256" key="2">
    <source>
        <dbReference type="ARBA" id="ARBA00022448"/>
    </source>
</evidence>
<dbReference type="AlphaFoldDB" id="A0AAN8JT77"/>
<dbReference type="GO" id="GO:0035725">
    <property type="term" value="P:sodium ion transmembrane transport"/>
    <property type="evidence" value="ECO:0007669"/>
    <property type="project" value="TreeGrafter"/>
</dbReference>
<dbReference type="InterPro" id="IPR037272">
    <property type="entry name" value="SNS_sf"/>
</dbReference>
<dbReference type="Proteomes" id="UP001347796">
    <property type="component" value="Unassembled WGS sequence"/>
</dbReference>
<dbReference type="Pfam" id="PF00209">
    <property type="entry name" value="SNF"/>
    <property type="match status" value="1"/>
</dbReference>
<feature type="transmembrane region" description="Helical" evidence="9">
    <location>
        <begin position="159"/>
        <end position="179"/>
    </location>
</feature>
<dbReference type="GO" id="GO:0046872">
    <property type="term" value="F:metal ion binding"/>
    <property type="evidence" value="ECO:0007669"/>
    <property type="project" value="UniProtKB-KW"/>
</dbReference>
<evidence type="ECO:0000256" key="4">
    <source>
        <dbReference type="ARBA" id="ARBA00022989"/>
    </source>
</evidence>
<comment type="subcellular location">
    <subcellularLocation>
        <location evidence="1">Membrane</location>
        <topology evidence="1">Multi-pass membrane protein</topology>
    </subcellularLocation>
</comment>
<keyword evidence="2 7" id="KW-0813">Transport</keyword>
<feature type="binding site" evidence="6">
    <location>
        <position position="104"/>
    </location>
    <ligand>
        <name>Na(+)</name>
        <dbReference type="ChEBI" id="CHEBI:29101"/>
        <label>1</label>
    </ligand>
</feature>
<organism evidence="10 11">
    <name type="scientific">Patella caerulea</name>
    <name type="common">Rayed Mediterranean limpet</name>
    <dbReference type="NCBI Taxonomy" id="87958"/>
    <lineage>
        <taxon>Eukaryota</taxon>
        <taxon>Metazoa</taxon>
        <taxon>Spiralia</taxon>
        <taxon>Lophotrochozoa</taxon>
        <taxon>Mollusca</taxon>
        <taxon>Gastropoda</taxon>
        <taxon>Patellogastropoda</taxon>
        <taxon>Patelloidea</taxon>
        <taxon>Patellidae</taxon>
        <taxon>Patella</taxon>
    </lineage>
</organism>
<keyword evidence="7" id="KW-0769">Symport</keyword>
<feature type="binding site" evidence="6">
    <location>
        <position position="99"/>
    </location>
    <ligand>
        <name>Na(+)</name>
        <dbReference type="ChEBI" id="CHEBI:29101"/>
        <label>1</label>
    </ligand>
</feature>
<evidence type="ECO:0000256" key="6">
    <source>
        <dbReference type="PIRSR" id="PIRSR600175-1"/>
    </source>
</evidence>
<dbReference type="GO" id="GO:0005886">
    <property type="term" value="C:plasma membrane"/>
    <property type="evidence" value="ECO:0007669"/>
    <property type="project" value="TreeGrafter"/>
</dbReference>
<feature type="binding site" evidence="6">
    <location>
        <position position="453"/>
    </location>
    <ligand>
        <name>Na(+)</name>
        <dbReference type="ChEBI" id="CHEBI:29101"/>
        <label>1</label>
    </ligand>
</feature>
<dbReference type="InterPro" id="IPR000175">
    <property type="entry name" value="Na/ntran_symport"/>
</dbReference>
<gene>
    <name evidence="10" type="ORF">SNE40_007112</name>
</gene>
<comment type="caution">
    <text evidence="10">The sequence shown here is derived from an EMBL/GenBank/DDBJ whole genome shotgun (WGS) entry which is preliminary data.</text>
</comment>
<feature type="transmembrane region" description="Helical" evidence="9">
    <location>
        <begin position="551"/>
        <end position="577"/>
    </location>
</feature>
<feature type="binding site" evidence="6">
    <location>
        <position position="454"/>
    </location>
    <ligand>
        <name>Na(+)</name>
        <dbReference type="ChEBI" id="CHEBI:29101"/>
        <label>1</label>
    </ligand>
</feature>
<sequence length="666" mass="73981">MESPETTEETPIRRPEGIEMAQLPLPNQNGDLISDVDSLVASPPGSYGSTMDIGPGASTANLLRIDLDKKISRHTGEEGPERETWDNRAQFLLSLVGYAVGLGNVWRFPYLTQKNGGGAFLIPYAVMLAIEGIPLFYLELAIGQRLRKGAYGAWNQVSPYLGGIGIASSIASFNVSLYYNTIMAWCLVYLVQSFQSPLPWATCPHNLGPNDSYVLVPECEKSSPPSYFWYRDTLQTAPSIEATSYLNWKMCVGLLGAWIIVYLCMIKGIKSSGKVVYVTATFPYLVLVVFFFRGVTLRGFEKGLKHLFVPEWSKLVEPAVWLDAATQIFYSFGLAFGCLIALASYNPVRSNFLKETLIVTVCDFFTSVFTAIVVFSILGFKSTMAYEKCLETQGNITTGANGTVLCDFKKLIEESASGTGLAFIAFTEAINQFPVAPLWAVLFFLMLFTLGLDSMFGTLEGALTSIYDMMLFPHLRKEIVCGVVCLASCIISLCFATNTGPYVFSLFDSFSANIPLLVIAFMECVSISYVYGLEQLSDDIELMLGGRPSYFFLFAWKYMAPVSMVVILAASLVEMYSTGVSYEIWNADLGMAQTIPWPWWCQLVAVCLILCSLLWIPGVAIAKYFKLVEYKEESPAFFPSEELREERNIMPHKSNAIERVLFGFKK</sequence>
<evidence type="ECO:0000256" key="1">
    <source>
        <dbReference type="ARBA" id="ARBA00004141"/>
    </source>
</evidence>
<feature type="binding site" evidence="6">
    <location>
        <position position="100"/>
    </location>
    <ligand>
        <name>Na(+)</name>
        <dbReference type="ChEBI" id="CHEBI:29101"/>
        <label>1</label>
    </ligand>
</feature>
<feature type="binding site" evidence="6">
    <location>
        <position position="331"/>
    </location>
    <ligand>
        <name>Na(+)</name>
        <dbReference type="ChEBI" id="CHEBI:29101"/>
        <label>1</label>
    </ligand>
</feature>
<comment type="similarity">
    <text evidence="7">Belongs to the sodium:neurotransmitter symporter (SNF) (TC 2.A.22) family.</text>
</comment>
<feature type="transmembrane region" description="Helical" evidence="9">
    <location>
        <begin position="245"/>
        <end position="263"/>
    </location>
</feature>
<keyword evidence="5 9" id="KW-0472">Membrane</keyword>
<dbReference type="NCBIfam" id="NF037979">
    <property type="entry name" value="Na_transp"/>
    <property type="match status" value="1"/>
</dbReference>
<keyword evidence="6" id="KW-0479">Metal-binding</keyword>
<dbReference type="PROSITE" id="PS00610">
    <property type="entry name" value="NA_NEUROTRAN_SYMP_1"/>
    <property type="match status" value="1"/>
</dbReference>
<reference evidence="10 11" key="1">
    <citation type="submission" date="2024-01" db="EMBL/GenBank/DDBJ databases">
        <title>The genome of the rayed Mediterranean limpet Patella caerulea (Linnaeus, 1758).</title>
        <authorList>
            <person name="Anh-Thu Weber A."/>
            <person name="Halstead-Nussloch G."/>
        </authorList>
    </citation>
    <scope>NUCLEOTIDE SEQUENCE [LARGE SCALE GENOMIC DNA]</scope>
    <source>
        <strain evidence="10">AATW-2023a</strain>
        <tissue evidence="10">Whole specimen</tissue>
    </source>
</reference>
<evidence type="ECO:0000256" key="7">
    <source>
        <dbReference type="RuleBase" id="RU003732"/>
    </source>
</evidence>
<keyword evidence="6" id="KW-0915">Sodium</keyword>
<dbReference type="EMBL" id="JAZGQO010000006">
    <property type="protein sequence ID" value="KAK6184697.1"/>
    <property type="molecule type" value="Genomic_DNA"/>
</dbReference>
<dbReference type="PANTHER" id="PTHR11616">
    <property type="entry name" value="SODIUM/CHLORIDE DEPENDENT TRANSPORTER"/>
    <property type="match status" value="1"/>
</dbReference>
<feature type="transmembrane region" description="Helical" evidence="9">
    <location>
        <begin position="597"/>
        <end position="616"/>
    </location>
</feature>
<feature type="transmembrane region" description="Helical" evidence="9">
    <location>
        <begin position="357"/>
        <end position="378"/>
    </location>
</feature>
<feature type="transmembrane region" description="Helical" evidence="9">
    <location>
        <begin position="479"/>
        <end position="498"/>
    </location>
</feature>
<feature type="region of interest" description="Disordered" evidence="8">
    <location>
        <begin position="1"/>
        <end position="27"/>
    </location>
</feature>